<sequence length="150" mass="17090">MSVFEKNTEEKLNGLLARAYDAEQGFTKAANQVESKALQRLFEQKANERNQFKAELEHELTAKGMDVTKYTGSFKGAVHRAWMDTKALFSNADEEAMLEEVRNGEKVALEDYEDVLKETTLPASTINVLTNQKNKIEQSYNRANYLENAF</sequence>
<dbReference type="RefSeq" id="WP_080318339.1">
    <property type="nucleotide sequence ID" value="NZ_MTBC01000003.1"/>
</dbReference>
<gene>
    <name evidence="2" type="ORF">BUL40_05080</name>
</gene>
<dbReference type="InterPro" id="IPR016920">
    <property type="entry name" value="UCP029477"/>
</dbReference>
<evidence type="ECO:0000313" key="2">
    <source>
        <dbReference type="EMBL" id="OQD43214.1"/>
    </source>
</evidence>
<proteinExistence type="predicted"/>
<dbReference type="InterPro" id="IPR012347">
    <property type="entry name" value="Ferritin-like"/>
</dbReference>
<comment type="caution">
    <text evidence="2">The sequence shown here is derived from an EMBL/GenBank/DDBJ whole genome shotgun (WGS) entry which is preliminary data.</text>
</comment>
<dbReference type="Proteomes" id="UP000191680">
    <property type="component" value="Unassembled WGS sequence"/>
</dbReference>
<dbReference type="Pfam" id="PF09537">
    <property type="entry name" value="DUF2383"/>
    <property type="match status" value="1"/>
</dbReference>
<dbReference type="NCBIfam" id="TIGR02284">
    <property type="entry name" value="PA2169 family four-helix-bundle protein"/>
    <property type="match status" value="1"/>
</dbReference>
<protein>
    <recommendedName>
        <fullName evidence="1">DUF2383 domain-containing protein</fullName>
    </recommendedName>
</protein>
<dbReference type="EMBL" id="MTBC01000003">
    <property type="protein sequence ID" value="OQD43214.1"/>
    <property type="molecule type" value="Genomic_DNA"/>
</dbReference>
<dbReference type="Gene3D" id="1.20.1260.10">
    <property type="match status" value="1"/>
</dbReference>
<feature type="domain" description="DUF2383" evidence="1">
    <location>
        <begin position="8"/>
        <end position="118"/>
    </location>
</feature>
<accession>A0A1V6LSR4</accession>
<dbReference type="InterPro" id="IPR009078">
    <property type="entry name" value="Ferritin-like_SF"/>
</dbReference>
<keyword evidence="3" id="KW-1185">Reference proteome</keyword>
<dbReference type="InterPro" id="IPR019052">
    <property type="entry name" value="DUF2383"/>
</dbReference>
<organism evidence="2 3">
    <name type="scientific">Croceivirga radicis</name>
    <dbReference type="NCBI Taxonomy" id="1929488"/>
    <lineage>
        <taxon>Bacteria</taxon>
        <taxon>Pseudomonadati</taxon>
        <taxon>Bacteroidota</taxon>
        <taxon>Flavobacteriia</taxon>
        <taxon>Flavobacteriales</taxon>
        <taxon>Flavobacteriaceae</taxon>
        <taxon>Croceivirga</taxon>
    </lineage>
</organism>
<dbReference type="OrthoDB" id="282393at2"/>
<evidence type="ECO:0000259" key="1">
    <source>
        <dbReference type="Pfam" id="PF09537"/>
    </source>
</evidence>
<evidence type="ECO:0000313" key="3">
    <source>
        <dbReference type="Proteomes" id="UP000191680"/>
    </source>
</evidence>
<dbReference type="AlphaFoldDB" id="A0A1V6LSR4"/>
<dbReference type="PIRSF" id="PIRSF029477">
    <property type="entry name" value="UCP029477"/>
    <property type="match status" value="1"/>
</dbReference>
<dbReference type="InterPro" id="IPR011971">
    <property type="entry name" value="CHP02284"/>
</dbReference>
<name>A0A1V6LSR4_9FLAO</name>
<dbReference type="SUPFAM" id="SSF47240">
    <property type="entry name" value="Ferritin-like"/>
    <property type="match status" value="1"/>
</dbReference>
<reference evidence="2 3" key="1">
    <citation type="submission" date="2016-12" db="EMBL/GenBank/DDBJ databases">
        <authorList>
            <person name="Song W.-J."/>
            <person name="Kurnit D.M."/>
        </authorList>
    </citation>
    <scope>NUCLEOTIDE SEQUENCE [LARGE SCALE GENOMIC DNA]</scope>
    <source>
        <strain evidence="2 3">HSG9</strain>
    </source>
</reference>